<dbReference type="Pfam" id="PF18758">
    <property type="entry name" value="KDZ"/>
    <property type="match status" value="1"/>
</dbReference>
<evidence type="ECO:0000313" key="3">
    <source>
        <dbReference type="EMBL" id="EMD41581.1"/>
    </source>
</evidence>
<feature type="region of interest" description="Disordered" evidence="1">
    <location>
        <begin position="962"/>
        <end position="999"/>
    </location>
</feature>
<dbReference type="Pfam" id="PF18803">
    <property type="entry name" value="CxC2"/>
    <property type="match status" value="1"/>
</dbReference>
<proteinExistence type="predicted"/>
<dbReference type="InterPro" id="IPR041457">
    <property type="entry name" value="CxC2_KDZ-assoc"/>
</dbReference>
<protein>
    <recommendedName>
        <fullName evidence="2">CxC2-like cysteine cluster KDZ transposase-associated domain-containing protein</fullName>
    </recommendedName>
</protein>
<dbReference type="PANTHER" id="PTHR33096">
    <property type="entry name" value="CXC2 DOMAIN-CONTAINING PROTEIN"/>
    <property type="match status" value="1"/>
</dbReference>
<feature type="domain" description="CxC2-like cysteine cluster KDZ transposase-associated" evidence="2">
    <location>
        <begin position="83"/>
        <end position="190"/>
    </location>
</feature>
<dbReference type="AlphaFoldDB" id="M2RRR0"/>
<dbReference type="CDD" id="cd19757">
    <property type="entry name" value="Bbox1"/>
    <property type="match status" value="1"/>
</dbReference>
<dbReference type="OrthoDB" id="2793259at2759"/>
<keyword evidence="4" id="KW-1185">Reference proteome</keyword>
<name>M2RRR0_CERS8</name>
<sequence length="999" mass="113211">DRPLGEWLPEIDAWLTEMIRLEGRGAFSMEMCPRCHDDPAAFRCEDCHDLQLYCKGCSVKAHQRSPLHRLREWVTNKFKRVTLRTMGLRIQLGHPVGEACTNPSHAFGDGFVMIDLTGIHTINIDFCGCEKALSRPMQLLRARIFPATSIEPRTGATFRVLEHFHIEASQGGTSAQSFYKTLARRTDNAGVDPPKDRYSAFLRIMREWRYLKSLKRSGRGHDPGGHKGTAPGGLAVLCPACPHPGKNLPEDWADAPPERRFVSWLYRLFVGIDGNFRLKRKKVSSAKVDPTLSNGQAYFVNENHYKTHIQAFDKKIKEEKNNCNNHDAATLANVKGYESLAATGVVAVQCTRHEMKRPCSVGDMQRGERYVNVDFVFLDSMRTCLVTMVVVSYDIACQWSRNFWKRVQAYGSTVHYNKATTFLVPKFHLPAHQTSCQEDYSFNYTSGAGRTDGEAPERCWALTNIFGPSTKEMGPGSRYDFLNDVFGDHNWRKVARLAYTLLEKAKQAANGFYRHTLEFEEFNAAIPVTQTAKWKADLDCWCQDPTSLNPFAVKQPTLTQASVRLTLAQEEEAEIQRGQPLTWHESMSPSAFVTIGMELEGHQRRIRTDVRALGLHSTDRQRAHILERRNNLQRRLDVWSLVQRSYVAGIDALRAQRISTVASMIHAENYPLLLPSEICNQLPCTTVLLDREWKLRQGQAHEALDNLRGHLRLRTYLLKFTGQHIRGQRPTTRARTTINNVQLKVDADAAQYRAAHAAMRSLAPLLGHSTWQAILRRLEDGHIRAISDGEIFETEGHRTMSWIWKVPGVSVEDDSDPSLHEVLRIEWCKARARMDRWREECDLVKEEMRRVLQFHDWQKDKWLTRASLVLPSLFPDYAEGLIAYANRQADTRSAMRAICETSWRDAAAYISLSTYSPSTPLEPIPEEPEALDNLSHLEESRVPGDPDLMAGLSYEMEGLDVEDLDESDLTAAGGLASDVDGLEGANTTPHVADESVESL</sequence>
<dbReference type="Proteomes" id="UP000016930">
    <property type="component" value="Unassembled WGS sequence"/>
</dbReference>
<evidence type="ECO:0000313" key="4">
    <source>
        <dbReference type="Proteomes" id="UP000016930"/>
    </source>
</evidence>
<dbReference type="InterPro" id="IPR040521">
    <property type="entry name" value="KDZ"/>
</dbReference>
<dbReference type="STRING" id="914234.M2RRR0"/>
<feature type="non-terminal residue" evidence="3">
    <location>
        <position position="999"/>
    </location>
</feature>
<evidence type="ECO:0000259" key="2">
    <source>
        <dbReference type="Pfam" id="PF18803"/>
    </source>
</evidence>
<evidence type="ECO:0000256" key="1">
    <source>
        <dbReference type="SAM" id="MobiDB-lite"/>
    </source>
</evidence>
<reference evidence="3 4" key="1">
    <citation type="journal article" date="2012" name="Proc. Natl. Acad. Sci. U.S.A.">
        <title>Comparative genomics of Ceriporiopsis subvermispora and Phanerochaete chrysosporium provide insight into selective ligninolysis.</title>
        <authorList>
            <person name="Fernandez-Fueyo E."/>
            <person name="Ruiz-Duenas F.J."/>
            <person name="Ferreira P."/>
            <person name="Floudas D."/>
            <person name="Hibbett D.S."/>
            <person name="Canessa P."/>
            <person name="Larrondo L.F."/>
            <person name="James T.Y."/>
            <person name="Seelenfreund D."/>
            <person name="Lobos S."/>
            <person name="Polanco R."/>
            <person name="Tello M."/>
            <person name="Honda Y."/>
            <person name="Watanabe T."/>
            <person name="Watanabe T."/>
            <person name="Ryu J.S."/>
            <person name="Kubicek C.P."/>
            <person name="Schmoll M."/>
            <person name="Gaskell J."/>
            <person name="Hammel K.E."/>
            <person name="St John F.J."/>
            <person name="Vanden Wymelenberg A."/>
            <person name="Sabat G."/>
            <person name="Splinter BonDurant S."/>
            <person name="Syed K."/>
            <person name="Yadav J.S."/>
            <person name="Doddapaneni H."/>
            <person name="Subramanian V."/>
            <person name="Lavin J.L."/>
            <person name="Oguiza J.A."/>
            <person name="Perez G."/>
            <person name="Pisabarro A.G."/>
            <person name="Ramirez L."/>
            <person name="Santoyo F."/>
            <person name="Master E."/>
            <person name="Coutinho P.M."/>
            <person name="Henrissat B."/>
            <person name="Lombard V."/>
            <person name="Magnuson J.K."/>
            <person name="Kuees U."/>
            <person name="Hori C."/>
            <person name="Igarashi K."/>
            <person name="Samejima M."/>
            <person name="Held B.W."/>
            <person name="Barry K.W."/>
            <person name="LaButti K.M."/>
            <person name="Lapidus A."/>
            <person name="Lindquist E.A."/>
            <person name="Lucas S.M."/>
            <person name="Riley R."/>
            <person name="Salamov A.A."/>
            <person name="Hoffmeister D."/>
            <person name="Schwenk D."/>
            <person name="Hadar Y."/>
            <person name="Yarden O."/>
            <person name="de Vries R.P."/>
            <person name="Wiebenga A."/>
            <person name="Stenlid J."/>
            <person name="Eastwood D."/>
            <person name="Grigoriev I.V."/>
            <person name="Berka R.M."/>
            <person name="Blanchette R.A."/>
            <person name="Kersten P."/>
            <person name="Martinez A.T."/>
            <person name="Vicuna R."/>
            <person name="Cullen D."/>
        </authorList>
    </citation>
    <scope>NUCLEOTIDE SEQUENCE [LARGE SCALE GENOMIC DNA]</scope>
    <source>
        <strain evidence="3 4">B</strain>
    </source>
</reference>
<dbReference type="EMBL" id="KB445791">
    <property type="protein sequence ID" value="EMD41581.1"/>
    <property type="molecule type" value="Genomic_DNA"/>
</dbReference>
<dbReference type="PANTHER" id="PTHR33096:SF1">
    <property type="entry name" value="CXC1-LIKE CYSTEINE CLUSTER ASSOCIATED WITH KDZ TRANSPOSASES DOMAIN-CONTAINING PROTEIN"/>
    <property type="match status" value="1"/>
</dbReference>
<dbReference type="HOGENOM" id="CLU_003703_13_0_1"/>
<accession>M2RRR0</accession>
<organism evidence="3 4">
    <name type="scientific">Ceriporiopsis subvermispora (strain B)</name>
    <name type="common">White-rot fungus</name>
    <name type="synonym">Gelatoporia subvermispora</name>
    <dbReference type="NCBI Taxonomy" id="914234"/>
    <lineage>
        <taxon>Eukaryota</taxon>
        <taxon>Fungi</taxon>
        <taxon>Dikarya</taxon>
        <taxon>Basidiomycota</taxon>
        <taxon>Agaricomycotina</taxon>
        <taxon>Agaricomycetes</taxon>
        <taxon>Polyporales</taxon>
        <taxon>Gelatoporiaceae</taxon>
        <taxon>Gelatoporia</taxon>
    </lineage>
</organism>
<gene>
    <name evidence="3" type="ORF">CERSUDRAFT_41474</name>
</gene>